<feature type="compositionally biased region" description="Basic and acidic residues" evidence="1">
    <location>
        <begin position="67"/>
        <end position="77"/>
    </location>
</feature>
<evidence type="ECO:0000313" key="3">
    <source>
        <dbReference type="EMBL" id="CAL4769256.1"/>
    </source>
</evidence>
<evidence type="ECO:0000313" key="4">
    <source>
        <dbReference type="Proteomes" id="UP001152797"/>
    </source>
</evidence>
<dbReference type="EMBL" id="CAMXCT030000670">
    <property type="protein sequence ID" value="CAL4769256.1"/>
    <property type="molecule type" value="Genomic_DNA"/>
</dbReference>
<evidence type="ECO:0000256" key="1">
    <source>
        <dbReference type="SAM" id="MobiDB-lite"/>
    </source>
</evidence>
<dbReference type="AlphaFoldDB" id="A0A9P1BYS9"/>
<keyword evidence="4" id="KW-1185">Reference proteome</keyword>
<protein>
    <submittedName>
        <fullName evidence="3">Heterogeneous nuclear ribonucleoprotein U</fullName>
    </submittedName>
</protein>
<gene>
    <name evidence="2" type="ORF">C1SCF055_LOCUS9687</name>
</gene>
<reference evidence="3 4" key="2">
    <citation type="submission" date="2024-05" db="EMBL/GenBank/DDBJ databases">
        <authorList>
            <person name="Chen Y."/>
            <person name="Shah S."/>
            <person name="Dougan E. K."/>
            <person name="Thang M."/>
            <person name="Chan C."/>
        </authorList>
    </citation>
    <scope>NUCLEOTIDE SEQUENCE [LARGE SCALE GENOMIC DNA]</scope>
</reference>
<evidence type="ECO:0000313" key="2">
    <source>
        <dbReference type="EMBL" id="CAI3981944.1"/>
    </source>
</evidence>
<proteinExistence type="predicted"/>
<keyword evidence="3" id="KW-0687">Ribonucleoprotein</keyword>
<dbReference type="EMBL" id="CAMXCT010000670">
    <property type="protein sequence ID" value="CAI3981944.1"/>
    <property type="molecule type" value="Genomic_DNA"/>
</dbReference>
<accession>A0A9P1BYS9</accession>
<name>A0A9P1BYS9_9DINO</name>
<dbReference type="Proteomes" id="UP001152797">
    <property type="component" value="Unassembled WGS sequence"/>
</dbReference>
<sequence>MFSAAVCQDGKYEVIFPVAVPDEGTFDWLDEFLEKNPQYVELSDRAIIKWAEKSGISHSEQNSWKNCNDKPDPQWLA</sequence>
<reference evidence="2" key="1">
    <citation type="submission" date="2022-10" db="EMBL/GenBank/DDBJ databases">
        <authorList>
            <person name="Chen Y."/>
            <person name="Dougan E. K."/>
            <person name="Chan C."/>
            <person name="Rhodes N."/>
            <person name="Thang M."/>
        </authorList>
    </citation>
    <scope>NUCLEOTIDE SEQUENCE</scope>
</reference>
<dbReference type="OrthoDB" id="428004at2759"/>
<feature type="region of interest" description="Disordered" evidence="1">
    <location>
        <begin position="55"/>
        <end position="77"/>
    </location>
</feature>
<feature type="compositionally biased region" description="Polar residues" evidence="1">
    <location>
        <begin position="56"/>
        <end position="66"/>
    </location>
</feature>
<dbReference type="EMBL" id="CAMXCT020000670">
    <property type="protein sequence ID" value="CAL1135319.1"/>
    <property type="molecule type" value="Genomic_DNA"/>
</dbReference>
<organism evidence="2">
    <name type="scientific">Cladocopium goreaui</name>
    <dbReference type="NCBI Taxonomy" id="2562237"/>
    <lineage>
        <taxon>Eukaryota</taxon>
        <taxon>Sar</taxon>
        <taxon>Alveolata</taxon>
        <taxon>Dinophyceae</taxon>
        <taxon>Suessiales</taxon>
        <taxon>Symbiodiniaceae</taxon>
        <taxon>Cladocopium</taxon>
    </lineage>
</organism>
<dbReference type="GO" id="GO:1990904">
    <property type="term" value="C:ribonucleoprotein complex"/>
    <property type="evidence" value="ECO:0007669"/>
    <property type="project" value="UniProtKB-KW"/>
</dbReference>
<comment type="caution">
    <text evidence="2">The sequence shown here is derived from an EMBL/GenBank/DDBJ whole genome shotgun (WGS) entry which is preliminary data.</text>
</comment>